<name>A0AA41YP23_9PROT</name>
<dbReference type="EMBL" id="JAPDNT010000038">
    <property type="protein sequence ID" value="MCW3477464.1"/>
    <property type="molecule type" value="Genomic_DNA"/>
</dbReference>
<organism evidence="2 3">
    <name type="scientific">Limobrevibacterium gyesilva</name>
    <dbReference type="NCBI Taxonomy" id="2991712"/>
    <lineage>
        <taxon>Bacteria</taxon>
        <taxon>Pseudomonadati</taxon>
        <taxon>Pseudomonadota</taxon>
        <taxon>Alphaproteobacteria</taxon>
        <taxon>Acetobacterales</taxon>
        <taxon>Acetobacteraceae</taxon>
        <taxon>Limobrevibacterium</taxon>
    </lineage>
</organism>
<sequence>MHDDTIEPFGLPAVGRKKVTAAFDGGRITSDGGVMLLATAERHMGIAQRLAALIADPRDPLLVTHSVADILRARMLAIACGYEDADDLDHLRTDPGFKLACGRLPDTGNDLCSQPTVSRWENAPTLREVVRMTYAMIDTYCASHACPPAAVTLELDDTVGVVHGHQQLPLFNAHYNERCFLPIRVYDTATSRPVAVLLRSGKTPSGDEIRHHLTRLVRRIRSHWPTTRLTIRGDGHYGRPEVMAWCEANAVDFILGLPGNAVLSRLVETAADDVRVRRAEAAAPVLRRYAETRYGAKSWGRERRVAARIEATTQGLDIRYVVTNPDVGSAEWLYDTLYCARGQAENLIKLHKSQLASDRTSCRSARANQVRLVLHTAAYWLMLTVRDAIPKPESLATAEFTSLRMRLLKIAARITETATRVRLAFAAACPEAELFRGIARSLQLAGP</sequence>
<dbReference type="SUPFAM" id="SSF53098">
    <property type="entry name" value="Ribonuclease H-like"/>
    <property type="match status" value="1"/>
</dbReference>
<protein>
    <submittedName>
        <fullName evidence="2">IS1380 family transposase</fullName>
    </submittedName>
</protein>
<evidence type="ECO:0000259" key="1">
    <source>
        <dbReference type="Pfam" id="PF13701"/>
    </source>
</evidence>
<dbReference type="Pfam" id="PF13701">
    <property type="entry name" value="DDE_Tnp_1_4"/>
    <property type="match status" value="1"/>
</dbReference>
<dbReference type="RefSeq" id="WP_264716414.1">
    <property type="nucleotide sequence ID" value="NZ_JAPDNT010000038.1"/>
</dbReference>
<evidence type="ECO:0000313" key="2">
    <source>
        <dbReference type="EMBL" id="MCW3477464.1"/>
    </source>
</evidence>
<reference evidence="2" key="2">
    <citation type="submission" date="2022-10" db="EMBL/GenBank/DDBJ databases">
        <authorList>
            <person name="Trinh H.N."/>
        </authorList>
    </citation>
    <scope>NUCLEOTIDE SEQUENCE</scope>
    <source>
        <strain evidence="2">RN2-1</strain>
    </source>
</reference>
<reference evidence="2" key="1">
    <citation type="submission" date="2022-09" db="EMBL/GenBank/DDBJ databases">
        <title>Rhodovastum sp. nov. RN2-1 isolated from soil in Seongnam, South Korea.</title>
        <authorList>
            <person name="Le N.T."/>
        </authorList>
    </citation>
    <scope>NUCLEOTIDE SEQUENCE</scope>
    <source>
        <strain evidence="2">RN2-1</strain>
    </source>
</reference>
<dbReference type="NCBIfam" id="NF033539">
    <property type="entry name" value="transpos_IS1380"/>
    <property type="match status" value="1"/>
</dbReference>
<dbReference type="Proteomes" id="UP001165679">
    <property type="component" value="Unassembled WGS sequence"/>
</dbReference>
<dbReference type="AlphaFoldDB" id="A0AA41YP23"/>
<proteinExistence type="predicted"/>
<comment type="caution">
    <text evidence="2">The sequence shown here is derived from an EMBL/GenBank/DDBJ whole genome shotgun (WGS) entry which is preliminary data.</text>
</comment>
<gene>
    <name evidence="2" type="ORF">OL599_23120</name>
</gene>
<keyword evidence="3" id="KW-1185">Reference proteome</keyword>
<evidence type="ECO:0000313" key="3">
    <source>
        <dbReference type="Proteomes" id="UP001165679"/>
    </source>
</evidence>
<dbReference type="InterPro" id="IPR012337">
    <property type="entry name" value="RNaseH-like_sf"/>
</dbReference>
<accession>A0AA41YP23</accession>
<dbReference type="InterPro" id="IPR047960">
    <property type="entry name" value="Transpos_IS1380"/>
</dbReference>
<dbReference type="InterPro" id="IPR025668">
    <property type="entry name" value="Tnp_DDE_dom"/>
</dbReference>
<feature type="domain" description="Transposase DDE" evidence="1">
    <location>
        <begin position="12"/>
        <end position="444"/>
    </location>
</feature>